<proteinExistence type="predicted"/>
<dbReference type="EMBL" id="CP033219">
    <property type="protein sequence ID" value="AZV77456.1"/>
    <property type="molecule type" value="Genomic_DNA"/>
</dbReference>
<dbReference type="InterPro" id="IPR010266">
    <property type="entry name" value="NnrS"/>
</dbReference>
<feature type="transmembrane region" description="Helical" evidence="2">
    <location>
        <begin position="219"/>
        <end position="237"/>
    </location>
</feature>
<feature type="transmembrane region" description="Helical" evidence="2">
    <location>
        <begin position="366"/>
        <end position="385"/>
    </location>
</feature>
<gene>
    <name evidence="3" type="ORF">EBB79_05825</name>
</gene>
<feature type="transmembrane region" description="Helical" evidence="2">
    <location>
        <begin position="145"/>
        <end position="167"/>
    </location>
</feature>
<protein>
    <submittedName>
        <fullName evidence="3">NnrS family protein</fullName>
    </submittedName>
</protein>
<feature type="transmembrane region" description="Helical" evidence="2">
    <location>
        <begin position="307"/>
        <end position="326"/>
    </location>
</feature>
<evidence type="ECO:0000313" key="3">
    <source>
        <dbReference type="EMBL" id="AZV77456.1"/>
    </source>
</evidence>
<dbReference type="AlphaFoldDB" id="A0A3T0N0A3"/>
<keyword evidence="2" id="KW-0472">Membrane</keyword>
<keyword evidence="2" id="KW-1133">Transmembrane helix</keyword>
<dbReference type="OrthoDB" id="5146486at2"/>
<feature type="transmembrane region" description="Helical" evidence="2">
    <location>
        <begin position="338"/>
        <end position="360"/>
    </location>
</feature>
<evidence type="ECO:0000256" key="1">
    <source>
        <dbReference type="SAM" id="MobiDB-lite"/>
    </source>
</evidence>
<name>A0A3T0N0A3_9RHOB</name>
<dbReference type="Pfam" id="PF05940">
    <property type="entry name" value="NnrS"/>
    <property type="match status" value="1"/>
</dbReference>
<feature type="transmembrane region" description="Helical" evidence="2">
    <location>
        <begin position="90"/>
        <end position="108"/>
    </location>
</feature>
<feature type="transmembrane region" description="Helical" evidence="2">
    <location>
        <begin position="61"/>
        <end position="78"/>
    </location>
</feature>
<keyword evidence="2" id="KW-0812">Transmembrane</keyword>
<dbReference type="KEGG" id="sedi:EBB79_05825"/>
<evidence type="ECO:0000313" key="4">
    <source>
        <dbReference type="Proteomes" id="UP000283063"/>
    </source>
</evidence>
<evidence type="ECO:0000256" key="2">
    <source>
        <dbReference type="SAM" id="Phobius"/>
    </source>
</evidence>
<dbReference type="Proteomes" id="UP000283063">
    <property type="component" value="Chromosome"/>
</dbReference>
<sequence length="418" mass="44868">MRQAPEQTPVFSALWQAPHRPLFLASFLSAFITLAWWPLGVQIGLPAPGFEPVVLWHAHELIFGFAGAAAGGYLLTALPSWTAKPLMNGAPLKLLLLFWGVGRLATAMADHTPFALLIGLNASYPVWLAAILCHQTLSSGAFRKAGFGLAVLCLASADTLFMTAALANQPETALTIARTVILGFALVMVIIGSRAIPAFTNNWLERSQRRELKTQDPRLSRRITLGALTLALIAMVTGQLVTANVAMICAAAALLWTMRTWRTPVILTNPLLAALHLSYAWLPIGLATLGALWFAPRIDPLADALHILTIGAMSGLIMAIAGRAACHHISGDMRANAGFTLGALLIWTTTWVRVLAPVVAEQTSTLLLAAAGLWCLGWATFITGFRPALNGPVTRPILSGKRHSPRDPLSLQTEKSIR</sequence>
<feature type="region of interest" description="Disordered" evidence="1">
    <location>
        <begin position="396"/>
        <end position="418"/>
    </location>
</feature>
<reference evidence="3 4" key="1">
    <citation type="submission" date="2018-10" db="EMBL/GenBank/DDBJ databases">
        <title>Parasedimentitalea marina sp. nov., a psychrophilic bacterium isolated from deep seawater of the New Britain Trench.</title>
        <authorList>
            <person name="Cao J."/>
        </authorList>
    </citation>
    <scope>NUCLEOTIDE SEQUENCE [LARGE SCALE GENOMIC DNA]</scope>
    <source>
        <strain evidence="3 4">W43</strain>
    </source>
</reference>
<accession>A0A3T0N0A3</accession>
<feature type="transmembrane region" description="Helical" evidence="2">
    <location>
        <begin position="114"/>
        <end position="133"/>
    </location>
</feature>
<keyword evidence="4" id="KW-1185">Reference proteome</keyword>
<feature type="transmembrane region" description="Helical" evidence="2">
    <location>
        <begin position="273"/>
        <end position="295"/>
    </location>
</feature>
<feature type="transmembrane region" description="Helical" evidence="2">
    <location>
        <begin position="21"/>
        <end position="41"/>
    </location>
</feature>
<feature type="transmembrane region" description="Helical" evidence="2">
    <location>
        <begin position="179"/>
        <end position="199"/>
    </location>
</feature>
<organism evidence="3 4">
    <name type="scientific">Parasedimentitalea marina</name>
    <dbReference type="NCBI Taxonomy" id="2483033"/>
    <lineage>
        <taxon>Bacteria</taxon>
        <taxon>Pseudomonadati</taxon>
        <taxon>Pseudomonadota</taxon>
        <taxon>Alphaproteobacteria</taxon>
        <taxon>Rhodobacterales</taxon>
        <taxon>Paracoccaceae</taxon>
        <taxon>Parasedimentitalea</taxon>
    </lineage>
</organism>